<dbReference type="GO" id="GO:0003677">
    <property type="term" value="F:DNA binding"/>
    <property type="evidence" value="ECO:0007669"/>
    <property type="project" value="UniProtKB-UniRule"/>
</dbReference>
<proteinExistence type="predicted"/>
<feature type="region of interest" description="Disordered" evidence="3">
    <location>
        <begin position="549"/>
        <end position="578"/>
    </location>
</feature>
<dbReference type="InterPro" id="IPR036910">
    <property type="entry name" value="HMG_box_dom_sf"/>
</dbReference>
<dbReference type="Proteomes" id="UP001054902">
    <property type="component" value="Unassembled WGS sequence"/>
</dbReference>
<name>A0AAD3D774_9STRA</name>
<comment type="caution">
    <text evidence="5">The sequence shown here is derived from an EMBL/GenBank/DDBJ whole genome shotgun (WGS) entry which is preliminary data.</text>
</comment>
<organism evidence="5 6">
    <name type="scientific">Chaetoceros tenuissimus</name>
    <dbReference type="NCBI Taxonomy" id="426638"/>
    <lineage>
        <taxon>Eukaryota</taxon>
        <taxon>Sar</taxon>
        <taxon>Stramenopiles</taxon>
        <taxon>Ochrophyta</taxon>
        <taxon>Bacillariophyta</taxon>
        <taxon>Coscinodiscophyceae</taxon>
        <taxon>Chaetocerotophycidae</taxon>
        <taxon>Chaetocerotales</taxon>
        <taxon>Chaetocerotaceae</taxon>
        <taxon>Chaetoceros</taxon>
    </lineage>
</organism>
<keyword evidence="2" id="KW-0539">Nucleus</keyword>
<feature type="compositionally biased region" description="Pro residues" evidence="3">
    <location>
        <begin position="556"/>
        <end position="578"/>
    </location>
</feature>
<keyword evidence="1 2" id="KW-0238">DNA-binding</keyword>
<evidence type="ECO:0000256" key="2">
    <source>
        <dbReference type="PROSITE-ProRule" id="PRU00267"/>
    </source>
</evidence>
<dbReference type="SUPFAM" id="SSF47095">
    <property type="entry name" value="HMG-box"/>
    <property type="match status" value="2"/>
</dbReference>
<dbReference type="PROSITE" id="PS50118">
    <property type="entry name" value="HMG_BOX_2"/>
    <property type="match status" value="2"/>
</dbReference>
<evidence type="ECO:0000256" key="1">
    <source>
        <dbReference type="ARBA" id="ARBA00023125"/>
    </source>
</evidence>
<feature type="compositionally biased region" description="Basic and acidic residues" evidence="3">
    <location>
        <begin position="454"/>
        <end position="478"/>
    </location>
</feature>
<sequence length="578" mass="67508">MPNLSEKDHDELEDFLDPIDEAINDEDYDALNATIQPVPIVPVNVHPHHHPPPPPHFYHLHPPPPHTYHPRMHAIPTNVHHMSPPPHHQHHLGPMPQPLYQILGMRSPHRQIEHGKVFFDTNETHQRDFGSNKETDNLEMLRGIDHDPIEICPETLQKQLQKNSSKHINLEQDKETQVAVNEEDNNNISNNGKVTEVNEEEENDQLRFDTKVESEPQDPEVKARRELIEKTEAKSELEIALKTELDIRKKQVETLRSELIHMKNFVSRRRQKYKRKRSNDKAPRKAMSAYNLFMQDRFRKIAKENKEVLLDASNCKNMERVEASSLVTKTGHEWSKLSLEQRQVYEERAKADRERYEKEMDIYNPGRKNVRKRAKTAYNMFFTAHMNALKSKDKTFPSERGEAARIVGNAWKKLSSEDRQMYEESATLANEKMEREYKAKIAEEKEQEENEEQEKEKMKKLERQDHHHILHQEEKEDEIKDFEEKEDEENNFENESTAEAATVEQPAPVMIPHVPPPPGMLFYPPVPIEYYHIPPPPGAIPIEGGKEHAGNAHPPVFSPFPYHPHFPPPHFQPPPPEM</sequence>
<dbReference type="Gene3D" id="1.10.30.10">
    <property type="entry name" value="High mobility group box domain"/>
    <property type="match status" value="2"/>
</dbReference>
<dbReference type="InterPro" id="IPR009071">
    <property type="entry name" value="HMG_box_dom"/>
</dbReference>
<accession>A0AAD3D774</accession>
<gene>
    <name evidence="5" type="ORF">CTEN210_14427</name>
</gene>
<dbReference type="Pfam" id="PF09011">
    <property type="entry name" value="HMG_box_2"/>
    <property type="match status" value="2"/>
</dbReference>
<feature type="domain" description="HMG box" evidence="4">
    <location>
        <begin position="283"/>
        <end position="364"/>
    </location>
</feature>
<dbReference type="AlphaFoldDB" id="A0AAD3D774"/>
<reference evidence="5 6" key="1">
    <citation type="journal article" date="2021" name="Sci. Rep.">
        <title>The genome of the diatom Chaetoceros tenuissimus carries an ancient integrated fragment of an extant virus.</title>
        <authorList>
            <person name="Hongo Y."/>
            <person name="Kimura K."/>
            <person name="Takaki Y."/>
            <person name="Yoshida Y."/>
            <person name="Baba S."/>
            <person name="Kobayashi G."/>
            <person name="Nagasaki K."/>
            <person name="Hano T."/>
            <person name="Tomaru Y."/>
        </authorList>
    </citation>
    <scope>NUCLEOTIDE SEQUENCE [LARGE SCALE GENOMIC DNA]</scope>
    <source>
        <strain evidence="5 6">NIES-3715</strain>
    </source>
</reference>
<protein>
    <recommendedName>
        <fullName evidence="4">HMG box domain-containing protein</fullName>
    </recommendedName>
</protein>
<dbReference type="InterPro" id="IPR050342">
    <property type="entry name" value="HMGB"/>
</dbReference>
<feature type="region of interest" description="Disordered" evidence="3">
    <location>
        <begin position="442"/>
        <end position="508"/>
    </location>
</feature>
<feature type="domain" description="HMG box" evidence="4">
    <location>
        <begin position="371"/>
        <end position="441"/>
    </location>
</feature>
<evidence type="ECO:0000256" key="3">
    <source>
        <dbReference type="SAM" id="MobiDB-lite"/>
    </source>
</evidence>
<dbReference type="PANTHER" id="PTHR48112:SF22">
    <property type="entry name" value="MITOCHONDRIAL TRANSCRIPTION FACTOR A, ISOFORM B"/>
    <property type="match status" value="1"/>
</dbReference>
<dbReference type="GO" id="GO:0005634">
    <property type="term" value="C:nucleus"/>
    <property type="evidence" value="ECO:0007669"/>
    <property type="project" value="UniProtKB-UniRule"/>
</dbReference>
<evidence type="ECO:0000313" key="5">
    <source>
        <dbReference type="EMBL" id="GFH57951.1"/>
    </source>
</evidence>
<keyword evidence="6" id="KW-1185">Reference proteome</keyword>
<feature type="DNA-binding region" description="HMG box" evidence="2">
    <location>
        <begin position="283"/>
        <end position="364"/>
    </location>
</feature>
<dbReference type="SMART" id="SM00398">
    <property type="entry name" value="HMG"/>
    <property type="match status" value="2"/>
</dbReference>
<evidence type="ECO:0000259" key="4">
    <source>
        <dbReference type="PROSITE" id="PS50118"/>
    </source>
</evidence>
<feature type="compositionally biased region" description="Acidic residues" evidence="3">
    <location>
        <begin position="479"/>
        <end position="492"/>
    </location>
</feature>
<dbReference type="PANTHER" id="PTHR48112">
    <property type="entry name" value="HIGH MOBILITY GROUP PROTEIN DSP1"/>
    <property type="match status" value="1"/>
</dbReference>
<evidence type="ECO:0000313" key="6">
    <source>
        <dbReference type="Proteomes" id="UP001054902"/>
    </source>
</evidence>
<feature type="DNA-binding region" description="HMG box" evidence="2">
    <location>
        <begin position="371"/>
        <end position="441"/>
    </location>
</feature>
<dbReference type="EMBL" id="BLLK01000060">
    <property type="protein sequence ID" value="GFH57951.1"/>
    <property type="molecule type" value="Genomic_DNA"/>
</dbReference>